<evidence type="ECO:0000313" key="5">
    <source>
        <dbReference type="EMBL" id="EZA53162.1"/>
    </source>
</evidence>
<dbReference type="PANTHER" id="PTHR28052">
    <property type="entry name" value="UPF0545 PROTEIN C22ORF39"/>
    <property type="match status" value="1"/>
</dbReference>
<gene>
    <name evidence="6" type="ORF">DMN91_005244</name>
    <name evidence="5" type="ORF">X777_06241</name>
</gene>
<dbReference type="EMBL" id="QOIP01000005">
    <property type="protein sequence ID" value="RLU22966.1"/>
    <property type="molecule type" value="Genomic_DNA"/>
</dbReference>
<dbReference type="Proteomes" id="UP000053097">
    <property type="component" value="Unassembled WGS sequence"/>
</dbReference>
<evidence type="ECO:0000313" key="6">
    <source>
        <dbReference type="EMBL" id="RLU22966.1"/>
    </source>
</evidence>
<accession>A0A026WAP9</accession>
<protein>
    <recommendedName>
        <fullName evidence="3">Synaptic plasticity regulator PANTS</fullName>
    </recommendedName>
    <alternativeName>
        <fullName evidence="4">Plasticity-associated neural transcript short</fullName>
    </alternativeName>
</protein>
<dbReference type="AlphaFoldDB" id="A0A026WAP9"/>
<keyword evidence="7" id="KW-1185">Reference proteome</keyword>
<dbReference type="OMA" id="CHLYKDE"/>
<dbReference type="OrthoDB" id="5946508at2759"/>
<dbReference type="Pfam" id="PF11326">
    <property type="entry name" value="PANTS-like"/>
    <property type="match status" value="1"/>
</dbReference>
<dbReference type="EMBL" id="KK107293">
    <property type="protein sequence ID" value="EZA53162.1"/>
    <property type="molecule type" value="Genomic_DNA"/>
</dbReference>
<evidence type="ECO:0000256" key="2">
    <source>
        <dbReference type="ARBA" id="ARBA00043942"/>
    </source>
</evidence>
<dbReference type="GO" id="GO:0043083">
    <property type="term" value="C:synaptic cleft"/>
    <property type="evidence" value="ECO:0007669"/>
    <property type="project" value="UniProtKB-SubCell"/>
</dbReference>
<reference evidence="6" key="2">
    <citation type="journal article" date="2018" name="Genome Res.">
        <title>The genomic architecture and molecular evolution of ant odorant receptors.</title>
        <authorList>
            <person name="McKenzie S.K."/>
            <person name="Kronauer D.J.C."/>
        </authorList>
    </citation>
    <scope>NUCLEOTIDE SEQUENCE [LARGE SCALE GENOMIC DNA]</scope>
    <source>
        <strain evidence="6">Clonal line C1</strain>
    </source>
</reference>
<evidence type="ECO:0000256" key="1">
    <source>
        <dbReference type="ARBA" id="ARBA00006412"/>
    </source>
</evidence>
<dbReference type="PANTHER" id="PTHR28052:SF1">
    <property type="entry name" value="UPF0545 PROTEIN C22ORF39"/>
    <property type="match status" value="1"/>
</dbReference>
<reference evidence="6" key="3">
    <citation type="submission" date="2018-07" db="EMBL/GenBank/DDBJ databases">
        <authorList>
            <person name="Mckenzie S.K."/>
            <person name="Kronauer D.J.C."/>
        </authorList>
    </citation>
    <scope>NUCLEOTIDE SEQUENCE</scope>
    <source>
        <strain evidence="6">Clonal line C1</strain>
    </source>
</reference>
<sequence>MSEKKEEALRPNEWMIRPCMIYKGEYDDCCSIRARFNQYFIFGETLDCKQWDIDYRNCYQWQKYKSEEAFDELIKSEKKRRMERLLPHYQNDVWQKREEPPENWNAPLPEWMQKEFDNSYLHIRNREAKENREVSALDTRCTIL</sequence>
<dbReference type="InterPro" id="IPR021475">
    <property type="entry name" value="Pants/Emi1-like"/>
</dbReference>
<comment type="similarity">
    <text evidence="1">Belongs to the UPF0545 family.</text>
</comment>
<reference evidence="5 7" key="1">
    <citation type="journal article" date="2014" name="Curr. Biol.">
        <title>The genome of the clonal raider ant Cerapachys biroi.</title>
        <authorList>
            <person name="Oxley P.R."/>
            <person name="Ji L."/>
            <person name="Fetter-Pruneda I."/>
            <person name="McKenzie S.K."/>
            <person name="Li C."/>
            <person name="Hu H."/>
            <person name="Zhang G."/>
            <person name="Kronauer D.J."/>
        </authorList>
    </citation>
    <scope>NUCLEOTIDE SEQUENCE [LARGE SCALE GENOMIC DNA]</scope>
</reference>
<comment type="subcellular location">
    <subcellularLocation>
        <location evidence="2">Synaptic cleft</location>
    </subcellularLocation>
</comment>
<name>A0A026WAP9_OOCBI</name>
<organism evidence="5 7">
    <name type="scientific">Ooceraea biroi</name>
    <name type="common">Clonal raider ant</name>
    <name type="synonym">Cerapachys biroi</name>
    <dbReference type="NCBI Taxonomy" id="2015173"/>
    <lineage>
        <taxon>Eukaryota</taxon>
        <taxon>Metazoa</taxon>
        <taxon>Ecdysozoa</taxon>
        <taxon>Arthropoda</taxon>
        <taxon>Hexapoda</taxon>
        <taxon>Insecta</taxon>
        <taxon>Pterygota</taxon>
        <taxon>Neoptera</taxon>
        <taxon>Endopterygota</taxon>
        <taxon>Hymenoptera</taxon>
        <taxon>Apocrita</taxon>
        <taxon>Aculeata</taxon>
        <taxon>Formicoidea</taxon>
        <taxon>Formicidae</taxon>
        <taxon>Dorylinae</taxon>
        <taxon>Ooceraea</taxon>
    </lineage>
</organism>
<dbReference type="Proteomes" id="UP000279307">
    <property type="component" value="Chromosome 5"/>
</dbReference>
<evidence type="ECO:0000256" key="3">
    <source>
        <dbReference type="ARBA" id="ARBA00044072"/>
    </source>
</evidence>
<proteinExistence type="inferred from homology"/>
<evidence type="ECO:0000256" key="4">
    <source>
        <dbReference type="ARBA" id="ARBA00044235"/>
    </source>
</evidence>
<evidence type="ECO:0000313" key="7">
    <source>
        <dbReference type="Proteomes" id="UP000053097"/>
    </source>
</evidence>